<evidence type="ECO:0000313" key="3">
    <source>
        <dbReference type="Proteomes" id="UP000693970"/>
    </source>
</evidence>
<evidence type="ECO:0000256" key="1">
    <source>
        <dbReference type="SAM" id="MobiDB-lite"/>
    </source>
</evidence>
<dbReference type="EMBL" id="JAGRRH010000023">
    <property type="protein sequence ID" value="KAG7344523.1"/>
    <property type="molecule type" value="Genomic_DNA"/>
</dbReference>
<feature type="region of interest" description="Disordered" evidence="1">
    <location>
        <begin position="1"/>
        <end position="45"/>
    </location>
</feature>
<feature type="compositionally biased region" description="Basic and acidic residues" evidence="1">
    <location>
        <begin position="623"/>
        <end position="633"/>
    </location>
</feature>
<comment type="caution">
    <text evidence="2">The sequence shown here is derived from an EMBL/GenBank/DDBJ whole genome shotgun (WGS) entry which is preliminary data.</text>
</comment>
<sequence>MPESRKRTTTTTTSCGTSIVSPPSNVKVEEESDDGNPSPPLEKKLKQELPCSDINTTNDKQETISMEVFQTHLHAAKHVIMSLCVCTGRMGEPEHEDERIEILWTWLKDTQWQEDPDIVVAALRVGLAPDPFLQGHSILKDCKTLVTALYATKYQWQTRELWDLVDDPKLKEYPPLALAALERGVSTKKFDTKVIDDGDRWLQLIKDGEVCWESLPEKFKSDVEFALASREQWENGKVETCADFETALEVVTDKERLFREYACVYRDDFQYDKAYLWGQAPEQIMSDRKLMKDALPISPYAFAYISQSLKDDETFLQEVVRKDLLLLGLFSEDIFVKFPNFLAIDWIRGYWDAGGDDSLMNSHLYDYIPKHYWHDRDFVLNTWFAAGGHMHEHLDKSYYDDEELLLKQARHFYSLPLWRDNSGSCVNPQYRRMLSPRLKANKSFLRSLIEVAMPEHVIQLFELNDDHRREGHSDESDDEIFYEPSPLRNDEELVILLFSKRHFTYSKLMDIWWPKIKRKVEEYERFFHGILCGMYINSGSPLSMLDQGKDSNIIKKTIASFLDFPIGKSLQELIQVKEHFGIKKELLFNGSEIPPKHVYVATNPYTFYLDYSYDWSSESDQSESEHSESDHSESYQSEFDSDRFDCESYQSEFDRFESYQSESDHSESYQSEY</sequence>
<feature type="compositionally biased region" description="Polar residues" evidence="1">
    <location>
        <begin position="14"/>
        <end position="24"/>
    </location>
</feature>
<name>A0A9K3KKL3_9STRA</name>
<protein>
    <submittedName>
        <fullName evidence="2">Uncharacterized protein</fullName>
    </submittedName>
</protein>
<reference evidence="2" key="1">
    <citation type="journal article" date="2021" name="Sci. Rep.">
        <title>Diploid genomic architecture of Nitzschia inconspicua, an elite biomass production diatom.</title>
        <authorList>
            <person name="Oliver A."/>
            <person name="Podell S."/>
            <person name="Pinowska A."/>
            <person name="Traller J.C."/>
            <person name="Smith S.R."/>
            <person name="McClure R."/>
            <person name="Beliaev A."/>
            <person name="Bohutskyi P."/>
            <person name="Hill E.A."/>
            <person name="Rabines A."/>
            <person name="Zheng H."/>
            <person name="Allen L.Z."/>
            <person name="Kuo A."/>
            <person name="Grigoriev I.V."/>
            <person name="Allen A.E."/>
            <person name="Hazlebeck D."/>
            <person name="Allen E.E."/>
        </authorList>
    </citation>
    <scope>NUCLEOTIDE SEQUENCE</scope>
    <source>
        <strain evidence="2">Hildebrandi</strain>
    </source>
</reference>
<keyword evidence="3" id="KW-1185">Reference proteome</keyword>
<evidence type="ECO:0000313" key="2">
    <source>
        <dbReference type="EMBL" id="KAG7344523.1"/>
    </source>
</evidence>
<reference evidence="2" key="2">
    <citation type="submission" date="2021-04" db="EMBL/GenBank/DDBJ databases">
        <authorList>
            <person name="Podell S."/>
        </authorList>
    </citation>
    <scope>NUCLEOTIDE SEQUENCE</scope>
    <source>
        <strain evidence="2">Hildebrandi</strain>
    </source>
</reference>
<gene>
    <name evidence="2" type="ORF">IV203_022531</name>
</gene>
<dbReference type="AlphaFoldDB" id="A0A9K3KKL3"/>
<organism evidence="2 3">
    <name type="scientific">Nitzschia inconspicua</name>
    <dbReference type="NCBI Taxonomy" id="303405"/>
    <lineage>
        <taxon>Eukaryota</taxon>
        <taxon>Sar</taxon>
        <taxon>Stramenopiles</taxon>
        <taxon>Ochrophyta</taxon>
        <taxon>Bacillariophyta</taxon>
        <taxon>Bacillariophyceae</taxon>
        <taxon>Bacillariophycidae</taxon>
        <taxon>Bacillariales</taxon>
        <taxon>Bacillariaceae</taxon>
        <taxon>Nitzschia</taxon>
    </lineage>
</organism>
<proteinExistence type="predicted"/>
<accession>A0A9K3KKL3</accession>
<dbReference type="Proteomes" id="UP000693970">
    <property type="component" value="Unassembled WGS sequence"/>
</dbReference>
<feature type="region of interest" description="Disordered" evidence="1">
    <location>
        <begin position="619"/>
        <end position="643"/>
    </location>
</feature>